<dbReference type="SMART" id="SM00220">
    <property type="entry name" value="S_TKc"/>
    <property type="match status" value="1"/>
</dbReference>
<evidence type="ECO:0000256" key="1">
    <source>
        <dbReference type="ARBA" id="ARBA00022527"/>
    </source>
</evidence>
<keyword evidence="2" id="KW-0808">Transferase</keyword>
<comment type="catalytic activity">
    <reaction evidence="7">
        <text>L-seryl-[protein] + ATP = O-phospho-L-seryl-[protein] + ADP + H(+)</text>
        <dbReference type="Rhea" id="RHEA:17989"/>
        <dbReference type="Rhea" id="RHEA-COMP:9863"/>
        <dbReference type="Rhea" id="RHEA-COMP:11604"/>
        <dbReference type="ChEBI" id="CHEBI:15378"/>
        <dbReference type="ChEBI" id="CHEBI:29999"/>
        <dbReference type="ChEBI" id="CHEBI:30616"/>
        <dbReference type="ChEBI" id="CHEBI:83421"/>
        <dbReference type="ChEBI" id="CHEBI:456216"/>
        <dbReference type="EC" id="2.7.11.1"/>
    </reaction>
</comment>
<dbReference type="InterPro" id="IPR011042">
    <property type="entry name" value="6-blade_b-propeller_TolB-like"/>
</dbReference>
<comment type="caution">
    <text evidence="10">The sequence shown here is derived from an EMBL/GenBank/DDBJ whole genome shotgun (WGS) entry which is preliminary data.</text>
</comment>
<sequence>MSLDAGTKLGPYEIVAPLGAGGMGEVYRARDTRLGRDVAVKVLPQHLSANADVRARFEREAKTVSSLNHPNICTLFDVGREGETDYLVMELVEGETLAHRLQKGALPIPDVLRIGTQVADALDRAHRAGVVHRDLKPGNIMLAKSGAKLMDFGLARASAASGPVSGSGATMAALTQHPTVASPLTAEGAIVGTFQYMAPEQLEGREADSRSDLWALGCVLYEMATGKRAYEGATQASLISAIMRDSPRPLAEIAPMSPPALDRLVTTLLAKDPDERVQTAHDVKLQLQWASAAGSTASALAPGSLPARTPSRGALFARVSAAVAVAALALAAFFATRGGGDAPVIRAIIPPPTNALFLFFGDNAGPPVISPDGKHVAFVAVDAEHGARLWVRDVASLETRPLAGTENATYPFWSYDSRSVGFFADGKLRRVDLANGQVLAVCAAPNARGGSWNRQGQIVFTPDFQTDVMVVPASGGKPKVVTKRTLGTHTTHRWPDFLPDGRHFLYFAGDHDDVTGPNNSVWIASVDGRDNRLLMPSATEAHFAGGYLFYVQDSVLMARPFDPGARRFTGEAIPTAERVQFDPTTWKANFSCSRTGLLVYQPIGGRQGSQVRLLDRTGRVIENAGPSGNHFNLRFVGGGSGVVYSTQLDPNGDLVSYDFTRDFSRRLTHTDSDDDVPVASPDGRLVAFTSSSPGTGTATRRYSIKTVPTDGTGGLRELFRWTRDIWPLDWSADGRFLLIATGNFTTVFADSLGIIDARNPGDIRWIPGASVGIASAAFSHDGRWVAFSSTVGSDAQVYVVPVPGAPPSSGFGNGGRLQISTAGGGVPRWRADDRELYYARPDGMIVATPLAPGTMQPGREVELFRTILRPGLVSMDVTPDGQRFVVNMLASEGAAPIVLVSNWRKDLNKR</sequence>
<organism evidence="10 11">
    <name type="scientific">Eiseniibacteriota bacterium</name>
    <dbReference type="NCBI Taxonomy" id="2212470"/>
    <lineage>
        <taxon>Bacteria</taxon>
        <taxon>Candidatus Eiseniibacteriota</taxon>
    </lineage>
</organism>
<dbReference type="CDD" id="cd14014">
    <property type="entry name" value="STKc_PknB_like"/>
    <property type="match status" value="1"/>
</dbReference>
<dbReference type="Gene3D" id="2.120.10.30">
    <property type="entry name" value="TolB, C-terminal domain"/>
    <property type="match status" value="3"/>
</dbReference>
<keyword evidence="3 8" id="KW-0547">Nucleotide-binding</keyword>
<protein>
    <submittedName>
        <fullName evidence="10">Serine/threonine-protein kinase</fullName>
    </submittedName>
</protein>
<dbReference type="PANTHER" id="PTHR43289:SF34">
    <property type="entry name" value="SERINE_THREONINE-PROTEIN KINASE YBDM-RELATED"/>
    <property type="match status" value="1"/>
</dbReference>
<dbReference type="EMBL" id="JACRIW010000100">
    <property type="protein sequence ID" value="MBI5170616.1"/>
    <property type="molecule type" value="Genomic_DNA"/>
</dbReference>
<evidence type="ECO:0000256" key="7">
    <source>
        <dbReference type="ARBA" id="ARBA00048679"/>
    </source>
</evidence>
<accession>A0A933SFY8</accession>
<evidence type="ECO:0000313" key="11">
    <source>
        <dbReference type="Proteomes" id="UP000696931"/>
    </source>
</evidence>
<dbReference type="InterPro" id="IPR008271">
    <property type="entry name" value="Ser/Thr_kinase_AS"/>
</dbReference>
<name>A0A933SFY8_UNCEI</name>
<dbReference type="GO" id="GO:0004674">
    <property type="term" value="F:protein serine/threonine kinase activity"/>
    <property type="evidence" value="ECO:0007669"/>
    <property type="project" value="UniProtKB-KW"/>
</dbReference>
<dbReference type="Pfam" id="PF00069">
    <property type="entry name" value="Pkinase"/>
    <property type="match status" value="1"/>
</dbReference>
<evidence type="ECO:0000256" key="5">
    <source>
        <dbReference type="ARBA" id="ARBA00022840"/>
    </source>
</evidence>
<gene>
    <name evidence="10" type="ORF">HZA61_14095</name>
</gene>
<dbReference type="Gene3D" id="3.30.200.20">
    <property type="entry name" value="Phosphorylase Kinase, domain 1"/>
    <property type="match status" value="1"/>
</dbReference>
<dbReference type="SUPFAM" id="SSF82171">
    <property type="entry name" value="DPP6 N-terminal domain-like"/>
    <property type="match status" value="1"/>
</dbReference>
<dbReference type="AlphaFoldDB" id="A0A933SFY8"/>
<dbReference type="InterPro" id="IPR011659">
    <property type="entry name" value="WD40"/>
</dbReference>
<dbReference type="SUPFAM" id="SSF56112">
    <property type="entry name" value="Protein kinase-like (PK-like)"/>
    <property type="match status" value="1"/>
</dbReference>
<dbReference type="PROSITE" id="PS50011">
    <property type="entry name" value="PROTEIN_KINASE_DOM"/>
    <property type="match status" value="1"/>
</dbReference>
<dbReference type="Gene3D" id="1.10.510.10">
    <property type="entry name" value="Transferase(Phosphotransferase) domain 1"/>
    <property type="match status" value="1"/>
</dbReference>
<evidence type="ECO:0000256" key="6">
    <source>
        <dbReference type="ARBA" id="ARBA00047899"/>
    </source>
</evidence>
<dbReference type="InterPro" id="IPR000719">
    <property type="entry name" value="Prot_kinase_dom"/>
</dbReference>
<dbReference type="PROSITE" id="PS00108">
    <property type="entry name" value="PROTEIN_KINASE_ST"/>
    <property type="match status" value="1"/>
</dbReference>
<dbReference type="GO" id="GO:0005524">
    <property type="term" value="F:ATP binding"/>
    <property type="evidence" value="ECO:0007669"/>
    <property type="project" value="UniProtKB-UniRule"/>
</dbReference>
<proteinExistence type="predicted"/>
<dbReference type="Pfam" id="PF07676">
    <property type="entry name" value="PD40"/>
    <property type="match status" value="2"/>
</dbReference>
<dbReference type="Proteomes" id="UP000696931">
    <property type="component" value="Unassembled WGS sequence"/>
</dbReference>
<reference evidence="10" key="1">
    <citation type="submission" date="2020-07" db="EMBL/GenBank/DDBJ databases">
        <title>Huge and variable diversity of episymbiotic CPR bacteria and DPANN archaea in groundwater ecosystems.</title>
        <authorList>
            <person name="He C.Y."/>
            <person name="Keren R."/>
            <person name="Whittaker M."/>
            <person name="Farag I.F."/>
            <person name="Doudna J."/>
            <person name="Cate J.H.D."/>
            <person name="Banfield J.F."/>
        </authorList>
    </citation>
    <scope>NUCLEOTIDE SEQUENCE</scope>
    <source>
        <strain evidence="10">NC_groundwater_1813_Pr3_B-0.1um_71_17</strain>
    </source>
</reference>
<evidence type="ECO:0000256" key="3">
    <source>
        <dbReference type="ARBA" id="ARBA00022741"/>
    </source>
</evidence>
<evidence type="ECO:0000256" key="8">
    <source>
        <dbReference type="PROSITE-ProRule" id="PRU10141"/>
    </source>
</evidence>
<evidence type="ECO:0000256" key="2">
    <source>
        <dbReference type="ARBA" id="ARBA00022679"/>
    </source>
</evidence>
<keyword evidence="4 10" id="KW-0418">Kinase</keyword>
<dbReference type="InterPro" id="IPR011009">
    <property type="entry name" value="Kinase-like_dom_sf"/>
</dbReference>
<comment type="catalytic activity">
    <reaction evidence="6">
        <text>L-threonyl-[protein] + ATP = O-phospho-L-threonyl-[protein] + ADP + H(+)</text>
        <dbReference type="Rhea" id="RHEA:46608"/>
        <dbReference type="Rhea" id="RHEA-COMP:11060"/>
        <dbReference type="Rhea" id="RHEA-COMP:11605"/>
        <dbReference type="ChEBI" id="CHEBI:15378"/>
        <dbReference type="ChEBI" id="CHEBI:30013"/>
        <dbReference type="ChEBI" id="CHEBI:30616"/>
        <dbReference type="ChEBI" id="CHEBI:61977"/>
        <dbReference type="ChEBI" id="CHEBI:456216"/>
        <dbReference type="EC" id="2.7.11.1"/>
    </reaction>
</comment>
<feature type="domain" description="Protein kinase" evidence="9">
    <location>
        <begin position="12"/>
        <end position="290"/>
    </location>
</feature>
<dbReference type="FunFam" id="3.30.200.20:FF:000035">
    <property type="entry name" value="Serine/threonine protein kinase Stk1"/>
    <property type="match status" value="1"/>
</dbReference>
<evidence type="ECO:0000259" key="9">
    <source>
        <dbReference type="PROSITE" id="PS50011"/>
    </source>
</evidence>
<dbReference type="PANTHER" id="PTHR43289">
    <property type="entry name" value="MITOGEN-ACTIVATED PROTEIN KINASE KINASE KINASE 20-RELATED"/>
    <property type="match status" value="1"/>
</dbReference>
<keyword evidence="5 8" id="KW-0067">ATP-binding</keyword>
<evidence type="ECO:0000313" key="10">
    <source>
        <dbReference type="EMBL" id="MBI5170616.1"/>
    </source>
</evidence>
<dbReference type="InterPro" id="IPR017441">
    <property type="entry name" value="Protein_kinase_ATP_BS"/>
</dbReference>
<dbReference type="PROSITE" id="PS00107">
    <property type="entry name" value="PROTEIN_KINASE_ATP"/>
    <property type="match status" value="1"/>
</dbReference>
<keyword evidence="1" id="KW-0723">Serine/threonine-protein kinase</keyword>
<evidence type="ECO:0000256" key="4">
    <source>
        <dbReference type="ARBA" id="ARBA00022777"/>
    </source>
</evidence>
<feature type="binding site" evidence="8">
    <location>
        <position position="41"/>
    </location>
    <ligand>
        <name>ATP</name>
        <dbReference type="ChEBI" id="CHEBI:30616"/>
    </ligand>
</feature>